<dbReference type="InterPro" id="IPR038186">
    <property type="entry name" value="CHAD_dom_sf"/>
</dbReference>
<reference evidence="4 5" key="1">
    <citation type="submission" date="2018-08" db="EMBL/GenBank/DDBJ databases">
        <title>Actinomadura jelena sp. nov., a novel Actinomycete isolated from soil in Chad.</title>
        <authorList>
            <person name="Shi L."/>
        </authorList>
    </citation>
    <scope>NUCLEOTIDE SEQUENCE [LARGE SCALE GENOMIC DNA]</scope>
    <source>
        <strain evidence="4 5">NEAU-G17</strain>
    </source>
</reference>
<feature type="region of interest" description="Disordered" evidence="1">
    <location>
        <begin position="1"/>
        <end position="25"/>
    </location>
</feature>
<dbReference type="Gene3D" id="2.40.320.10">
    <property type="entry name" value="Hypothetical Protein Pfu-838710-001"/>
    <property type="match status" value="1"/>
</dbReference>
<evidence type="ECO:0000259" key="2">
    <source>
        <dbReference type="PROSITE" id="PS51707"/>
    </source>
</evidence>
<feature type="compositionally biased region" description="Gly residues" evidence="1">
    <location>
        <begin position="369"/>
        <end position="382"/>
    </location>
</feature>
<dbReference type="SMART" id="SM00880">
    <property type="entry name" value="CHAD"/>
    <property type="match status" value="1"/>
</dbReference>
<evidence type="ECO:0000259" key="3">
    <source>
        <dbReference type="PROSITE" id="PS51708"/>
    </source>
</evidence>
<dbReference type="Proteomes" id="UP000261811">
    <property type="component" value="Unassembled WGS sequence"/>
</dbReference>
<dbReference type="SUPFAM" id="SSF55154">
    <property type="entry name" value="CYTH-like phosphatases"/>
    <property type="match status" value="1"/>
</dbReference>
<dbReference type="AlphaFoldDB" id="A0A372JRD6"/>
<feature type="compositionally biased region" description="Basic and acidic residues" evidence="1">
    <location>
        <begin position="13"/>
        <end position="25"/>
    </location>
</feature>
<dbReference type="PANTHER" id="PTHR39339">
    <property type="entry name" value="SLR1444 PROTEIN"/>
    <property type="match status" value="1"/>
</dbReference>
<accession>A0A372JRD6</accession>
<dbReference type="PROSITE" id="PS51707">
    <property type="entry name" value="CYTH"/>
    <property type="match status" value="1"/>
</dbReference>
<proteinExistence type="predicted"/>
<evidence type="ECO:0000313" key="4">
    <source>
        <dbReference type="EMBL" id="RFU42324.1"/>
    </source>
</evidence>
<dbReference type="InterPro" id="IPR033469">
    <property type="entry name" value="CYTH-like_dom_sf"/>
</dbReference>
<dbReference type="Pfam" id="PF01928">
    <property type="entry name" value="CYTH"/>
    <property type="match status" value="1"/>
</dbReference>
<dbReference type="InterPro" id="IPR007899">
    <property type="entry name" value="CHAD_dom"/>
</dbReference>
<dbReference type="PANTHER" id="PTHR39339:SF1">
    <property type="entry name" value="CHAD DOMAIN-CONTAINING PROTEIN"/>
    <property type="match status" value="1"/>
</dbReference>
<comment type="caution">
    <text evidence="4">The sequence shown here is derived from an EMBL/GenBank/DDBJ whole genome shotgun (WGS) entry which is preliminary data.</text>
</comment>
<sequence length="563" mass="60397">MMIRSSGHPTQRTAEDTRRPRVTERHLEVERKYDADADLPSPDLSGLPGVADVRGSRPVRLHAAYFDTPDLRLAVRGITLRRRRGRADAGWHLKLPVPGGKLEVREPLGRRAEAVPGRLASLVVAYTRGEPLRQVAVLETRRRATVLLDENDVPLAEVADDAVTGTVLATGSAEEADAGGGTATRWREVEVEVVTGPATLLDAVEERLLAAGAHASSASSKLVRLLGVDDQDGGRGEEDVAAPRRSVGDVVVAALSAQVDALLRHDPAARCGEDDAVHKMRVAARRTRAILRAYGPLFERGGIRPVMDELRWLGRVLGEVRDLEVLRARLAARVREATAPDAEAGAAALPRHGPGAFVRVEDPPPAGAEPGGTAGAEPGGTTGVRAAPSWLVELGEEEQRAYRRMNVTLCEPRYLALLDALDALVADPPCTSRARRPATAEMPALIDRARRRLARKYAALDGGPEDVATARHDVRKAAKGVRYAAETAAPVLGVGAERTARRAKAVQTALGEHMDALLTMRRVERAAAGVRDPAEAFTLGRIHALEQHAAEESLARFTEARNA</sequence>
<protein>
    <submittedName>
        <fullName evidence="4">CHAD domain-containing protein</fullName>
    </submittedName>
</protein>
<dbReference type="CDD" id="cd07374">
    <property type="entry name" value="CYTH-like_Pase"/>
    <property type="match status" value="1"/>
</dbReference>
<evidence type="ECO:0000256" key="1">
    <source>
        <dbReference type="SAM" id="MobiDB-lite"/>
    </source>
</evidence>
<feature type="domain" description="CYTH" evidence="2">
    <location>
        <begin position="26"/>
        <end position="229"/>
    </location>
</feature>
<dbReference type="InterPro" id="IPR023577">
    <property type="entry name" value="CYTH_domain"/>
</dbReference>
<feature type="domain" description="CHAD" evidence="3">
    <location>
        <begin position="244"/>
        <end position="563"/>
    </location>
</feature>
<organism evidence="4 5">
    <name type="scientific">Actinomadura logoneensis</name>
    <dbReference type="NCBI Taxonomy" id="2293572"/>
    <lineage>
        <taxon>Bacteria</taxon>
        <taxon>Bacillati</taxon>
        <taxon>Actinomycetota</taxon>
        <taxon>Actinomycetes</taxon>
        <taxon>Streptosporangiales</taxon>
        <taxon>Thermomonosporaceae</taxon>
        <taxon>Actinomadura</taxon>
    </lineage>
</organism>
<dbReference type="PROSITE" id="PS51708">
    <property type="entry name" value="CHAD"/>
    <property type="match status" value="1"/>
</dbReference>
<name>A0A372JRD6_9ACTN</name>
<keyword evidence="5" id="KW-1185">Reference proteome</keyword>
<dbReference type="Gene3D" id="1.40.20.10">
    <property type="entry name" value="CHAD domain"/>
    <property type="match status" value="1"/>
</dbReference>
<dbReference type="Pfam" id="PF05235">
    <property type="entry name" value="CHAD"/>
    <property type="match status" value="1"/>
</dbReference>
<dbReference type="SMART" id="SM01118">
    <property type="entry name" value="CYTH"/>
    <property type="match status" value="1"/>
</dbReference>
<feature type="region of interest" description="Disordered" evidence="1">
    <location>
        <begin position="360"/>
        <end position="383"/>
    </location>
</feature>
<gene>
    <name evidence="4" type="ORF">DZF91_07140</name>
</gene>
<evidence type="ECO:0000313" key="5">
    <source>
        <dbReference type="Proteomes" id="UP000261811"/>
    </source>
</evidence>
<dbReference type="EMBL" id="QURH01000135">
    <property type="protein sequence ID" value="RFU42324.1"/>
    <property type="molecule type" value="Genomic_DNA"/>
</dbReference>